<protein>
    <submittedName>
        <fullName evidence="4">Unannotated protein</fullName>
    </submittedName>
</protein>
<gene>
    <name evidence="4" type="ORF">UFOPK3472_00819</name>
</gene>
<feature type="region of interest" description="Disordered" evidence="3">
    <location>
        <begin position="1"/>
        <end position="27"/>
    </location>
</feature>
<evidence type="ECO:0000256" key="2">
    <source>
        <dbReference type="SAM" id="Coils"/>
    </source>
</evidence>
<dbReference type="EMBL" id="CAFBLX010000037">
    <property type="protein sequence ID" value="CAB4882916.1"/>
    <property type="molecule type" value="Genomic_DNA"/>
</dbReference>
<dbReference type="GO" id="GO:0003677">
    <property type="term" value="F:DNA binding"/>
    <property type="evidence" value="ECO:0007669"/>
    <property type="project" value="UniProtKB-KW"/>
</dbReference>
<dbReference type="AlphaFoldDB" id="A0A6J7EIS0"/>
<dbReference type="Gene3D" id="1.10.150.130">
    <property type="match status" value="1"/>
</dbReference>
<dbReference type="SUPFAM" id="SSF47823">
    <property type="entry name" value="lambda integrase-like, N-terminal domain"/>
    <property type="match status" value="1"/>
</dbReference>
<dbReference type="Gene3D" id="1.10.443.10">
    <property type="entry name" value="Intergrase catalytic core"/>
    <property type="match status" value="1"/>
</dbReference>
<keyword evidence="2" id="KW-0175">Coiled coil</keyword>
<keyword evidence="1" id="KW-0238">DNA-binding</keyword>
<sequence>MHGTDTSTSGDNTDLVRTTPVSNDTVPERGRHTWSLFADWCTAHDQSALPVSPELFVRFLRANPAAPATQRRRIAVIDAVHRDRALPPPGRGQSVRAALDALRAARLRDTATRIGGIVTRLPGTGWLAALFARRDALVLTLAAAGLPYTEIAALRIRDVAVEPEFDALTIETGTGVHAVTSLELVRAGASPRKVYRRWYEVLAHGERHPSTRMLADAIEHVDGTELADSVTHLDPGSERPLLTTIDRWGHTPLVATPLTSRGIADIVRAHLGGRAPTHIPPPVRETNPKRVFTLEPASAVSLDPGYYERGTLARRHSHALLDDVDSVLADVENRADRLLRELLEFLDAEMPECEQ</sequence>
<dbReference type="InterPro" id="IPR010998">
    <property type="entry name" value="Integrase_recombinase_N"/>
</dbReference>
<evidence type="ECO:0000256" key="3">
    <source>
        <dbReference type="SAM" id="MobiDB-lite"/>
    </source>
</evidence>
<dbReference type="GO" id="GO:0006310">
    <property type="term" value="P:DNA recombination"/>
    <property type="evidence" value="ECO:0007669"/>
    <property type="project" value="InterPro"/>
</dbReference>
<organism evidence="4">
    <name type="scientific">freshwater metagenome</name>
    <dbReference type="NCBI Taxonomy" id="449393"/>
    <lineage>
        <taxon>unclassified sequences</taxon>
        <taxon>metagenomes</taxon>
        <taxon>ecological metagenomes</taxon>
    </lineage>
</organism>
<dbReference type="InterPro" id="IPR013762">
    <property type="entry name" value="Integrase-like_cat_sf"/>
</dbReference>
<proteinExistence type="predicted"/>
<reference evidence="4" key="1">
    <citation type="submission" date="2020-05" db="EMBL/GenBank/DDBJ databases">
        <authorList>
            <person name="Chiriac C."/>
            <person name="Salcher M."/>
            <person name="Ghai R."/>
            <person name="Kavagutti S V."/>
        </authorList>
    </citation>
    <scope>NUCLEOTIDE SEQUENCE</scope>
</reference>
<name>A0A6J7EIS0_9ZZZZ</name>
<evidence type="ECO:0000313" key="4">
    <source>
        <dbReference type="EMBL" id="CAB4882916.1"/>
    </source>
</evidence>
<dbReference type="GO" id="GO:0015074">
    <property type="term" value="P:DNA integration"/>
    <property type="evidence" value="ECO:0007669"/>
    <property type="project" value="InterPro"/>
</dbReference>
<feature type="compositionally biased region" description="Low complexity" evidence="3">
    <location>
        <begin position="1"/>
        <end position="13"/>
    </location>
</feature>
<feature type="compositionally biased region" description="Polar residues" evidence="3">
    <location>
        <begin position="15"/>
        <end position="25"/>
    </location>
</feature>
<feature type="coiled-coil region" evidence="2">
    <location>
        <begin position="321"/>
        <end position="348"/>
    </location>
</feature>
<evidence type="ECO:0000256" key="1">
    <source>
        <dbReference type="ARBA" id="ARBA00023125"/>
    </source>
</evidence>
<accession>A0A6J7EIS0</accession>